<dbReference type="PRINTS" id="PR00463">
    <property type="entry name" value="EP450I"/>
</dbReference>
<dbReference type="PANTHER" id="PTHR24282">
    <property type="entry name" value="CYTOCHROME P450 FAMILY MEMBER"/>
    <property type="match status" value="1"/>
</dbReference>
<dbReference type="SUPFAM" id="SSF48264">
    <property type="entry name" value="Cytochrome P450"/>
    <property type="match status" value="1"/>
</dbReference>
<proteinExistence type="inferred from homology"/>
<evidence type="ECO:0000256" key="11">
    <source>
        <dbReference type="RuleBase" id="RU000461"/>
    </source>
</evidence>
<name>A0ABR0VES6_REHGL</name>
<keyword evidence="7 11" id="KW-0560">Oxidoreductase</keyword>
<evidence type="ECO:0000313" key="13">
    <source>
        <dbReference type="EMBL" id="KAK6132569.1"/>
    </source>
</evidence>
<dbReference type="EMBL" id="JABTTQ020001254">
    <property type="protein sequence ID" value="KAK6132569.1"/>
    <property type="molecule type" value="Genomic_DNA"/>
</dbReference>
<evidence type="ECO:0000256" key="12">
    <source>
        <dbReference type="SAM" id="Phobius"/>
    </source>
</evidence>
<accession>A0ABR0VES6</accession>
<dbReference type="InterPro" id="IPR050665">
    <property type="entry name" value="Cytochrome_P450_Monooxygen"/>
</dbReference>
<comment type="subcellular location">
    <subcellularLocation>
        <location evidence="1">Membrane</location>
        <topology evidence="1">Single-pass membrane protein</topology>
    </subcellularLocation>
</comment>
<evidence type="ECO:0000256" key="9">
    <source>
        <dbReference type="ARBA" id="ARBA00023033"/>
    </source>
</evidence>
<evidence type="ECO:0000256" key="10">
    <source>
        <dbReference type="ARBA" id="ARBA00023136"/>
    </source>
</evidence>
<keyword evidence="14" id="KW-1185">Reference proteome</keyword>
<evidence type="ECO:0000256" key="8">
    <source>
        <dbReference type="ARBA" id="ARBA00023004"/>
    </source>
</evidence>
<keyword evidence="3 11" id="KW-0349">Heme</keyword>
<evidence type="ECO:0000256" key="5">
    <source>
        <dbReference type="ARBA" id="ARBA00022723"/>
    </source>
</evidence>
<keyword evidence="9 11" id="KW-0503">Monooxygenase</keyword>
<evidence type="ECO:0000256" key="2">
    <source>
        <dbReference type="ARBA" id="ARBA00010617"/>
    </source>
</evidence>
<dbReference type="InterPro" id="IPR001128">
    <property type="entry name" value="Cyt_P450"/>
</dbReference>
<dbReference type="Gene3D" id="1.10.630.10">
    <property type="entry name" value="Cytochrome P450"/>
    <property type="match status" value="1"/>
</dbReference>
<dbReference type="PANTHER" id="PTHR24282:SF273">
    <property type="entry name" value="CYTOCHROME P450 CYP72A219-LIKE"/>
    <property type="match status" value="1"/>
</dbReference>
<evidence type="ECO:0000256" key="6">
    <source>
        <dbReference type="ARBA" id="ARBA00022989"/>
    </source>
</evidence>
<reference evidence="13 14" key="1">
    <citation type="journal article" date="2021" name="Comput. Struct. Biotechnol. J.">
        <title>De novo genome assembly of the potent medicinal plant Rehmannia glutinosa using nanopore technology.</title>
        <authorList>
            <person name="Ma L."/>
            <person name="Dong C."/>
            <person name="Song C."/>
            <person name="Wang X."/>
            <person name="Zheng X."/>
            <person name="Niu Y."/>
            <person name="Chen S."/>
            <person name="Feng W."/>
        </authorList>
    </citation>
    <scope>NUCLEOTIDE SEQUENCE [LARGE SCALE GENOMIC DNA]</scope>
    <source>
        <strain evidence="13">DH-2019</strain>
    </source>
</reference>
<evidence type="ECO:0000313" key="14">
    <source>
        <dbReference type="Proteomes" id="UP001318860"/>
    </source>
</evidence>
<dbReference type="InterPro" id="IPR017972">
    <property type="entry name" value="Cyt_P450_CS"/>
</dbReference>
<dbReference type="Proteomes" id="UP001318860">
    <property type="component" value="Unassembled WGS sequence"/>
</dbReference>
<evidence type="ECO:0000256" key="3">
    <source>
        <dbReference type="ARBA" id="ARBA00022617"/>
    </source>
</evidence>
<dbReference type="Pfam" id="PF00067">
    <property type="entry name" value="p450"/>
    <property type="match status" value="1"/>
</dbReference>
<dbReference type="PROSITE" id="PS00086">
    <property type="entry name" value="CYTOCHROME_P450"/>
    <property type="match status" value="1"/>
</dbReference>
<keyword evidence="10 12" id="KW-0472">Membrane</keyword>
<dbReference type="InterPro" id="IPR002401">
    <property type="entry name" value="Cyt_P450_E_grp-I"/>
</dbReference>
<keyword evidence="8 11" id="KW-0408">Iron</keyword>
<sequence length="539" mass="61304">MGEWRVTLVDSDRWHNTTAVMAIGRVVAPAATIAASITWALKLLNWLWIKPKRLEKHLREQGLNGNPYRPFLGDLKDLVRVMKTEQQRSIKLSDDPLPHIFTYYHQTLTNYGQNSFVWFGPWPRLNISDPEIIKEILNKPDVFQKPLPEAGKILTGGILYHEGEKWAKHRKIVNPAFHMEKLKNMAPAMGLCCSNMIDKLKCMVSSTNEGWCEIDIWPYLEDLTGDVISRTAFGSSHEEGRKIFELQRDKVKLTMELLQLSLIPGWRYLPTKANRKVNAITNELQSLLRGIIEKRQKAMERGEAVPDNDLLGILMESNSRFSQEHGNKNVGMSVEDVIEECKLFYFVGSESTSCLLLWTIVLLCQHPEWQTQAREEVNRVFGKSEPNFEGLNHLRTVTMILQEVLRLYPPAPLTVRGPTETVKLGNLTIPRGVHLTLLIGLLHYDHKIWGEDAKEFKPQRFSEGVSNATKIQSSFIPFSSGPRVCIGQNFAMIEAKLALAMILKNFSFELSPSYLHAPSSVLTLQPQFGAPIILRSLKS</sequence>
<keyword evidence="4 12" id="KW-0812">Transmembrane</keyword>
<evidence type="ECO:0000256" key="7">
    <source>
        <dbReference type="ARBA" id="ARBA00023002"/>
    </source>
</evidence>
<dbReference type="InterPro" id="IPR036396">
    <property type="entry name" value="Cyt_P450_sf"/>
</dbReference>
<keyword evidence="5 11" id="KW-0479">Metal-binding</keyword>
<dbReference type="PRINTS" id="PR00385">
    <property type="entry name" value="P450"/>
</dbReference>
<feature type="transmembrane region" description="Helical" evidence="12">
    <location>
        <begin position="26"/>
        <end position="49"/>
    </location>
</feature>
<organism evidence="13 14">
    <name type="scientific">Rehmannia glutinosa</name>
    <name type="common">Chinese foxglove</name>
    <dbReference type="NCBI Taxonomy" id="99300"/>
    <lineage>
        <taxon>Eukaryota</taxon>
        <taxon>Viridiplantae</taxon>
        <taxon>Streptophyta</taxon>
        <taxon>Embryophyta</taxon>
        <taxon>Tracheophyta</taxon>
        <taxon>Spermatophyta</taxon>
        <taxon>Magnoliopsida</taxon>
        <taxon>eudicotyledons</taxon>
        <taxon>Gunneridae</taxon>
        <taxon>Pentapetalae</taxon>
        <taxon>asterids</taxon>
        <taxon>lamiids</taxon>
        <taxon>Lamiales</taxon>
        <taxon>Orobanchaceae</taxon>
        <taxon>Rehmannieae</taxon>
        <taxon>Rehmannia</taxon>
    </lineage>
</organism>
<protein>
    <submittedName>
        <fullName evidence="13">Uncharacterized protein</fullName>
    </submittedName>
</protein>
<evidence type="ECO:0000256" key="4">
    <source>
        <dbReference type="ARBA" id="ARBA00022692"/>
    </source>
</evidence>
<keyword evidence="6 12" id="KW-1133">Transmembrane helix</keyword>
<gene>
    <name evidence="13" type="ORF">DH2020_033671</name>
</gene>
<evidence type="ECO:0000256" key="1">
    <source>
        <dbReference type="ARBA" id="ARBA00004167"/>
    </source>
</evidence>
<comment type="similarity">
    <text evidence="2 11">Belongs to the cytochrome P450 family.</text>
</comment>
<comment type="caution">
    <text evidence="13">The sequence shown here is derived from an EMBL/GenBank/DDBJ whole genome shotgun (WGS) entry which is preliminary data.</text>
</comment>